<dbReference type="SUPFAM" id="SSF52540">
    <property type="entry name" value="P-loop containing nucleoside triphosphate hydrolases"/>
    <property type="match status" value="1"/>
</dbReference>
<evidence type="ECO:0000256" key="6">
    <source>
        <dbReference type="ARBA" id="ARBA00022840"/>
    </source>
</evidence>
<dbReference type="FunFam" id="3.40.50.300:FF:001091">
    <property type="entry name" value="Probable disease resistance protein At1g61300"/>
    <property type="match status" value="1"/>
</dbReference>
<comment type="similarity">
    <text evidence="1">Belongs to the disease resistance NB-LRR family.</text>
</comment>
<dbReference type="InterPro" id="IPR057135">
    <property type="entry name" value="At4g27190-like_LRR"/>
</dbReference>
<dbReference type="Pfam" id="PF23247">
    <property type="entry name" value="LRR_RPS2"/>
    <property type="match status" value="4"/>
</dbReference>
<dbReference type="Proteomes" id="UP001293593">
    <property type="component" value="Unassembled WGS sequence"/>
</dbReference>
<dbReference type="Gene3D" id="3.40.50.300">
    <property type="entry name" value="P-loop containing nucleotide triphosphate hydrolases"/>
    <property type="match status" value="1"/>
</dbReference>
<dbReference type="Gene3D" id="3.80.10.10">
    <property type="entry name" value="Ribonuclease Inhibitor"/>
    <property type="match status" value="4"/>
</dbReference>
<name>A0AAE1JRG4_9FABA</name>
<keyword evidence="5" id="KW-0611">Plant defense</keyword>
<dbReference type="InterPro" id="IPR042197">
    <property type="entry name" value="Apaf_helical"/>
</dbReference>
<evidence type="ECO:0000313" key="9">
    <source>
        <dbReference type="EMBL" id="KAK4275847.1"/>
    </source>
</evidence>
<protein>
    <recommendedName>
        <fullName evidence="11">Disease resistance protein</fullName>
    </recommendedName>
</protein>
<keyword evidence="4" id="KW-0547">Nucleotide-binding</keyword>
<dbReference type="InterPro" id="IPR002182">
    <property type="entry name" value="NB-ARC"/>
</dbReference>
<dbReference type="PANTHER" id="PTHR33463:SF183">
    <property type="entry name" value="NB-ARC DOMAIN DISEASE RESISTANCE PROTEIN"/>
    <property type="match status" value="1"/>
</dbReference>
<evidence type="ECO:0000313" key="10">
    <source>
        <dbReference type="Proteomes" id="UP001293593"/>
    </source>
</evidence>
<dbReference type="Pfam" id="PF00931">
    <property type="entry name" value="NB-ARC"/>
    <property type="match status" value="1"/>
</dbReference>
<feature type="domain" description="Disease resistance protein At4g27190-like leucine-rich repeats" evidence="8">
    <location>
        <begin position="748"/>
        <end position="846"/>
    </location>
</feature>
<dbReference type="GO" id="GO:0006952">
    <property type="term" value="P:defense response"/>
    <property type="evidence" value="ECO:0007669"/>
    <property type="project" value="UniProtKB-KW"/>
</dbReference>
<dbReference type="InterPro" id="IPR036388">
    <property type="entry name" value="WH-like_DNA-bd_sf"/>
</dbReference>
<dbReference type="GO" id="GO:0005524">
    <property type="term" value="F:ATP binding"/>
    <property type="evidence" value="ECO:0007669"/>
    <property type="project" value="UniProtKB-KW"/>
</dbReference>
<dbReference type="Gene3D" id="1.10.10.10">
    <property type="entry name" value="Winged helix-like DNA-binding domain superfamily/Winged helix DNA-binding domain"/>
    <property type="match status" value="1"/>
</dbReference>
<proteinExistence type="inferred from homology"/>
<organism evidence="9 10">
    <name type="scientific">Acacia crassicarpa</name>
    <name type="common">northern wattle</name>
    <dbReference type="NCBI Taxonomy" id="499986"/>
    <lineage>
        <taxon>Eukaryota</taxon>
        <taxon>Viridiplantae</taxon>
        <taxon>Streptophyta</taxon>
        <taxon>Embryophyta</taxon>
        <taxon>Tracheophyta</taxon>
        <taxon>Spermatophyta</taxon>
        <taxon>Magnoliopsida</taxon>
        <taxon>eudicotyledons</taxon>
        <taxon>Gunneridae</taxon>
        <taxon>Pentapetalae</taxon>
        <taxon>rosids</taxon>
        <taxon>fabids</taxon>
        <taxon>Fabales</taxon>
        <taxon>Fabaceae</taxon>
        <taxon>Caesalpinioideae</taxon>
        <taxon>mimosoid clade</taxon>
        <taxon>Acacieae</taxon>
        <taxon>Acacia</taxon>
    </lineage>
</organism>
<feature type="domain" description="Disease resistance protein At4g27190-like leucine-rich repeats" evidence="8">
    <location>
        <begin position="1236"/>
        <end position="1369"/>
    </location>
</feature>
<dbReference type="SUPFAM" id="SSF52047">
    <property type="entry name" value="RNI-like"/>
    <property type="match status" value="2"/>
</dbReference>
<keyword evidence="2" id="KW-0433">Leucine-rich repeat</keyword>
<feature type="domain" description="Disease resistance protein At4g27190-like leucine-rich repeats" evidence="8">
    <location>
        <begin position="1040"/>
        <end position="1159"/>
    </location>
</feature>
<dbReference type="InterPro" id="IPR027417">
    <property type="entry name" value="P-loop_NTPase"/>
</dbReference>
<sequence length="1642" mass="187808">MAEVGVSVAAKLAECLVDPTLRQLQYLFCVGRITRNVEIRKEELILKQGRVQERVQEAINRTERIDDEVNKWKSDVKSLIAEVENLEEVLKVNNGCLRGWLPTWRRYCLCKKLAKTTKRMIDLNTKSDCFNKFSHHVIIPGIEYHTSQNFKLFSSTKKAFDQLWEALKDDGSFMIGLWGMGGSGKTTLVKEVGKKAKESRLFDRVVLTTISQSPDIRKIQGEIVDMLGLKLEEESEIGRAKRIELRLQGGERILIILDDAWAKLNLEDIGITFGGNHQRNFKVVLTTRRLDVCNLMECQKIIQLELLKEVEAWTLFQIHANVGDAAKEEMARAIAMECQGLPIAIEAVGTCLKGKGIDEMKEMLSRLRKAEPIIVDKGVRDAFACLELSYDYLATPEAKKLLLMCAIFPEDHYIDVEDLFRYGMGLDLYRRVESFEVARSKVRTAVNYLIASSLLMQSPEFNNGRQKYVRMHDVVRDFALWKASKEHLTIMVTCTEELDKLIGDEEVNDCYAFSSWYNNNRLLQFLSQFHTPKLEFFLLLSSELLDISCATFESTKVLKALIIMGTHQQSKIELQPQSIQYLSNLRTLRLQNWNLRDISFVVSLSRLEILDLRRSEFSRVPDGIEKLSKLKLLDLSGCSIDECCYKVIGRCSQLEELYVSIQCSHSKNENCYEYLVGLDALIKLRRYTLGIGEHSQGLVFHNEGTRNLGLSQLNTSMLGAIIKDLSRRATVIRFYDFKGVSNSFMANVRAIGSMNELTKLYLQKCSEIECITDETTPHEDAIVPKLDELELVDMDILKQLWCGPSPFSLLQRLKRLNIFNCPQLLNIFSAANCNLGNLKSLTISRCPMLTSLFPVSAACTLLSLMELQIEDAPQMKFVFGENANEEQLMHDQNESQIELCLLEYLKLRDLPNLVGICSGRYCLRWPSIKEINWWNCPNMKLQQLECHQLGNEEYKSLAVIERIELANCGVESIFHYQIGLQEQILAFQCLKVLTLKECARLKFVFSAHICQNLPELTSVTISCCEELEAIFLGNEETMRNLCITESCMLKLRSLSISKCNKLKFVLSFMIGAATSMLPQLCILTVSDCSQMEEIFKCSNIEDHDTDSERKIKFPNMRHMELNNLPMLVNICQGFKLNTGGFMLPTGESCKVKVHGCPKLMPIGSAIASCTGERLVRKYEMTYNQLNNKEALNLPLSVLNVGELDIQSPRVEDHYWRIIGDDDQEETDNSEILRSEQQMVGGVVPTQLLSFQYLHSLEVTGSKKLKFLFSMSTIVQHSLPKLTSLTLFDCEEMEVIFGHSGDDDANYGDTNLLSSLKKIELKNLPNFKSVCLVGLQIQVELTDIDICKCPKFVDSSLGSALQQLGTLSVSTEDPNVETSSNVNEEKGTMLISRAEDLRLEDSMNLIFVWEGPTFIKFENLAELYVNKCRRLKCIFSSTVMRSLPCLGRLWIEECEELEEIMASREEEHNHFPNESSNNSFCFPQLRTLIVSRCRKLKWLFPSLPFTQHLPQLQYLWIEECEELEEIMSSGEEEHNYFPNESSNNSFCFPQLQRLAVKRCRKLKWLFPYLPSTRRLPKLYRLTIKECCQLKGLCNSEVEIHEEGFYDNSLPKLEFLTVEDCPIFSETTLAALKSCKRRNGLPYY</sequence>
<gene>
    <name evidence="9" type="ORF">QN277_018864</name>
</gene>
<comment type="caution">
    <text evidence="9">The sequence shown here is derived from an EMBL/GenBank/DDBJ whole genome shotgun (WGS) entry which is preliminary data.</text>
</comment>
<accession>A0AAE1JRG4</accession>
<evidence type="ECO:0000256" key="2">
    <source>
        <dbReference type="ARBA" id="ARBA00022614"/>
    </source>
</evidence>
<dbReference type="PANTHER" id="PTHR33463">
    <property type="entry name" value="NB-ARC DOMAIN-CONTAINING PROTEIN-RELATED"/>
    <property type="match status" value="1"/>
</dbReference>
<feature type="domain" description="NB-ARC" evidence="7">
    <location>
        <begin position="157"/>
        <end position="321"/>
    </location>
</feature>
<evidence type="ECO:0000259" key="8">
    <source>
        <dbReference type="Pfam" id="PF23247"/>
    </source>
</evidence>
<evidence type="ECO:0000256" key="1">
    <source>
        <dbReference type="ARBA" id="ARBA00008894"/>
    </source>
</evidence>
<evidence type="ECO:0000256" key="3">
    <source>
        <dbReference type="ARBA" id="ARBA00022737"/>
    </source>
</evidence>
<keyword evidence="6" id="KW-0067">ATP-binding</keyword>
<dbReference type="InterPro" id="IPR050905">
    <property type="entry name" value="Plant_NBS-LRR"/>
</dbReference>
<keyword evidence="10" id="KW-1185">Reference proteome</keyword>
<dbReference type="SUPFAM" id="SSF52058">
    <property type="entry name" value="L domain-like"/>
    <property type="match status" value="1"/>
</dbReference>
<dbReference type="InterPro" id="IPR032675">
    <property type="entry name" value="LRR_dom_sf"/>
</dbReference>
<dbReference type="PRINTS" id="PR00364">
    <property type="entry name" value="DISEASERSIST"/>
</dbReference>
<keyword evidence="3" id="KW-0677">Repeat</keyword>
<evidence type="ECO:0000256" key="4">
    <source>
        <dbReference type="ARBA" id="ARBA00022741"/>
    </source>
</evidence>
<dbReference type="EMBL" id="JAWXYG010000004">
    <property type="protein sequence ID" value="KAK4275847.1"/>
    <property type="molecule type" value="Genomic_DNA"/>
</dbReference>
<evidence type="ECO:0000259" key="7">
    <source>
        <dbReference type="Pfam" id="PF00931"/>
    </source>
</evidence>
<dbReference type="GO" id="GO:0043531">
    <property type="term" value="F:ADP binding"/>
    <property type="evidence" value="ECO:0007669"/>
    <property type="project" value="InterPro"/>
</dbReference>
<evidence type="ECO:0000256" key="5">
    <source>
        <dbReference type="ARBA" id="ARBA00022821"/>
    </source>
</evidence>
<dbReference type="Gene3D" id="1.10.8.430">
    <property type="entry name" value="Helical domain of apoptotic protease-activating factors"/>
    <property type="match status" value="1"/>
</dbReference>
<feature type="domain" description="Disease resistance protein At4g27190-like leucine-rich repeats" evidence="8">
    <location>
        <begin position="1376"/>
        <end position="1454"/>
    </location>
</feature>
<reference evidence="9" key="1">
    <citation type="submission" date="2023-10" db="EMBL/GenBank/DDBJ databases">
        <title>Chromosome-level genome of the transformable northern wattle, Acacia crassicarpa.</title>
        <authorList>
            <person name="Massaro I."/>
            <person name="Sinha N.R."/>
            <person name="Poethig S."/>
            <person name="Leichty A.R."/>
        </authorList>
    </citation>
    <scope>NUCLEOTIDE SEQUENCE</scope>
    <source>
        <strain evidence="9">Acra3RX</strain>
        <tissue evidence="9">Leaf</tissue>
    </source>
</reference>
<evidence type="ECO:0008006" key="11">
    <source>
        <dbReference type="Google" id="ProtNLM"/>
    </source>
</evidence>